<evidence type="ECO:0000313" key="1">
    <source>
        <dbReference type="EMBL" id="KAI3356877.1"/>
    </source>
</evidence>
<sequence length="111" mass="12320">MTAFSLFMDYSSVFNTVIPHKFMTKLFPLGFNFTLCDWLLDFLTGSLSGLEGLVSGRITVNTGTPQGCVEVASLVEWRDRSNLSLTTDKTKEMVLGHEEGEEAGGRRHTNL</sequence>
<accession>A0ACB8VMG8</accession>
<name>A0ACB8VMG8_9TELE</name>
<gene>
    <name evidence="1" type="ORF">L3Q82_003529</name>
</gene>
<comment type="caution">
    <text evidence="1">The sequence shown here is derived from an EMBL/GenBank/DDBJ whole genome shotgun (WGS) entry which is preliminary data.</text>
</comment>
<dbReference type="EMBL" id="CM041549">
    <property type="protein sequence ID" value="KAI3356877.1"/>
    <property type="molecule type" value="Genomic_DNA"/>
</dbReference>
<keyword evidence="2" id="KW-1185">Reference proteome</keyword>
<reference evidence="1" key="1">
    <citation type="submission" date="2022-04" db="EMBL/GenBank/DDBJ databases">
        <title>Jade perch genome.</title>
        <authorList>
            <person name="Chao B."/>
        </authorList>
    </citation>
    <scope>NUCLEOTIDE SEQUENCE</scope>
    <source>
        <strain evidence="1">CB-2022</strain>
    </source>
</reference>
<evidence type="ECO:0000313" key="2">
    <source>
        <dbReference type="Proteomes" id="UP000831701"/>
    </source>
</evidence>
<dbReference type="Proteomes" id="UP000831701">
    <property type="component" value="Chromosome 19"/>
</dbReference>
<proteinExistence type="predicted"/>
<organism evidence="1 2">
    <name type="scientific">Scortum barcoo</name>
    <name type="common">barcoo grunter</name>
    <dbReference type="NCBI Taxonomy" id="214431"/>
    <lineage>
        <taxon>Eukaryota</taxon>
        <taxon>Metazoa</taxon>
        <taxon>Chordata</taxon>
        <taxon>Craniata</taxon>
        <taxon>Vertebrata</taxon>
        <taxon>Euteleostomi</taxon>
        <taxon>Actinopterygii</taxon>
        <taxon>Neopterygii</taxon>
        <taxon>Teleostei</taxon>
        <taxon>Neoteleostei</taxon>
        <taxon>Acanthomorphata</taxon>
        <taxon>Eupercaria</taxon>
        <taxon>Centrarchiformes</taxon>
        <taxon>Terapontoidei</taxon>
        <taxon>Terapontidae</taxon>
        <taxon>Scortum</taxon>
    </lineage>
</organism>
<protein>
    <submittedName>
        <fullName evidence="1">Uncharacterized protein</fullName>
    </submittedName>
</protein>